<dbReference type="PROSITE" id="PS50887">
    <property type="entry name" value="GGDEF"/>
    <property type="match status" value="1"/>
</dbReference>
<dbReference type="InterPro" id="IPR029787">
    <property type="entry name" value="Nucleotide_cyclase"/>
</dbReference>
<dbReference type="InterPro" id="IPR011110">
    <property type="entry name" value="Reg_prop"/>
</dbReference>
<dbReference type="InterPro" id="IPR035919">
    <property type="entry name" value="EAL_sf"/>
</dbReference>
<dbReference type="InterPro" id="IPR043128">
    <property type="entry name" value="Rev_trsase/Diguanyl_cyclase"/>
</dbReference>
<feature type="domain" description="EAL" evidence="4">
    <location>
        <begin position="1228"/>
        <end position="1482"/>
    </location>
</feature>
<dbReference type="SUPFAM" id="SSF55785">
    <property type="entry name" value="PYP-like sensor domain (PAS domain)"/>
    <property type="match status" value="2"/>
</dbReference>
<dbReference type="CDD" id="cd00130">
    <property type="entry name" value="PAS"/>
    <property type="match status" value="1"/>
</dbReference>
<dbReference type="Pfam" id="PF07495">
    <property type="entry name" value="Y_Y_Y"/>
    <property type="match status" value="1"/>
</dbReference>
<dbReference type="Pfam" id="PF00563">
    <property type="entry name" value="EAL"/>
    <property type="match status" value="1"/>
</dbReference>
<dbReference type="InterPro" id="IPR000014">
    <property type="entry name" value="PAS"/>
</dbReference>
<sequence length="1493" mass="169238">MRSTIARLCTIFLLVCCGPFFASFAHAISVTDIYFEELTLRDGLSDTTILDIAEGPDGYIWIATLGGLNRYSGYEFKQYLPNSSNAASLPSGVVRSLFVSAEGALWVGTLDGLARYQPESDDFKVFNESNSSLKSNNISFIGSSSGGDLLVAAGARIYRYDNDSGIIKPYDSKLQFDSRVVTIHDEASKLLIGTYSNGLFIYDKTQKELFSATDANPYSFNISAQRIRDIAVIQGDYWIATNHGVYQVAGSGKTKKQLTVSTHPLMGSDNIFNILEVDEDIWLGTDNNLSIYSPVQEQFVSIGPQNAELTGLTQRYIFSGLQDSTGKIWMGSYHGLFTYNPQLDNSRLFSNEKAFQEKTEGNAIWALDEDAQGKVWFVTQSEGLGRFNKETGDISYFLENTGKTFWDLVIDDNGLFWIANSNGVTVYKLANDNLTEIVTFLPNQLVDTILYQDGQVWFSTANKNVQLMAVQSKLLKDGNDNIDVTDLMETYYVDISTTQSSLLHIDSKGRVWLNSTDNIIIYEPKKKKIIKQITLPNTSGRVFFVYEWRNSFWLLNTNNTIFQLNQKSFELKRQSQMGQAEGTVLSAQGVDSTVWITTNNTIYQLDLLTLDKKNTLYLEELNYNDFNENSVLQTSSGELIFGGTKGFNIIKPEELSEKSEAPTITKAPQVTFVRAFGDNLPDGDYASLNGQNVVDLAYDESRFTINFELVNPTNPTLVDYRYRLLGFDENWIGAENSRTAQFNNVSFGTYQFEVQAREKGKAWSDSAVKKIQIARPPWLHTVALVFYAVVVSAFLLRQYQVRKQNQQAIRESEERLKLTLWSSGDELWDWDVYRGQVYRSNTWGTLDFPQDNIRTSTAYDANIHPNDLMRVQEALKSHLEDKTDFYELAYRAKTFSNQWIWILDRGKVVTRDHNNQPVRMTGTLKNIHHLKEAEEQLNLFKRSIENISEGVFITNTNFKFISVNNAYCTYTGETRDQALASYMYFHQYPEAFTEEIKKTLKTKGNWFGEVESVRVNGEKFEIELNIDAVHDEDGRISHFVGVFSDITSRKSTEKELLKLANADPLTDLPNRSFFQASHQNLVRRAEAHALLCLDMDNFKKINDSLGHQTGDVLIKQIAKRIQRMTGTTATCYRLGGDEFSILLEDKSDIHTITHFAQGLLDSLARPFIINKQEFVLGASIGIAFYPEDGTTSQEMLKNADTAMYFAKNNGGNSYKFFSGEMNQNAVRQLQIENLIRQGIKDDLFTVYYQPKVDIFTGRLVSMEALVRFEHPHKGIVSPGQFIPLAEQTGQIIEIGDQVLRKALSDTKRWVNQGIFTGRVAVNISAKQFELPDLDERIIKVLNDVGLSPLHLECELTEGTLMEHPEQGLLMMERLRERGIHLALDDFGTGYSSLAYLKRFPLNTLKIDKAFIDDIANSNVDRHMAASIINIAHNLGLKVVAEGVEHENQLSILRQYECEMLQGYLYSKPLPADRFEQLLNENQKLHELINQPKV</sequence>
<dbReference type="InterPro" id="IPR011123">
    <property type="entry name" value="Y_Y_Y"/>
</dbReference>
<dbReference type="SUPFAM" id="SSF55073">
    <property type="entry name" value="Nucleotide cyclase"/>
    <property type="match status" value="1"/>
</dbReference>
<dbReference type="InterPro" id="IPR001633">
    <property type="entry name" value="EAL_dom"/>
</dbReference>
<dbReference type="InterPro" id="IPR015943">
    <property type="entry name" value="WD40/YVTN_repeat-like_dom_sf"/>
</dbReference>
<dbReference type="NCBIfam" id="TIGR00254">
    <property type="entry name" value="GGDEF"/>
    <property type="match status" value="1"/>
</dbReference>
<protein>
    <submittedName>
        <fullName evidence="6">EAL domain-containing protein</fullName>
    </submittedName>
</protein>
<dbReference type="SMART" id="SM00267">
    <property type="entry name" value="GGDEF"/>
    <property type="match status" value="1"/>
</dbReference>
<dbReference type="PROSITE" id="PS50112">
    <property type="entry name" value="PAS"/>
    <property type="match status" value="1"/>
</dbReference>
<dbReference type="SUPFAM" id="SSF50998">
    <property type="entry name" value="Quinoprotein alcohol dehydrogenase-like"/>
    <property type="match status" value="2"/>
</dbReference>
<dbReference type="Gene3D" id="2.60.40.10">
    <property type="entry name" value="Immunoglobulins"/>
    <property type="match status" value="1"/>
</dbReference>
<dbReference type="CDD" id="cd01948">
    <property type="entry name" value="EAL"/>
    <property type="match status" value="1"/>
</dbReference>
<dbReference type="Proteomes" id="UP000624419">
    <property type="component" value="Unassembled WGS sequence"/>
</dbReference>
<dbReference type="SMART" id="SM00086">
    <property type="entry name" value="PAC"/>
    <property type="match status" value="2"/>
</dbReference>
<dbReference type="Pfam" id="PF07494">
    <property type="entry name" value="Reg_prop"/>
    <property type="match status" value="1"/>
</dbReference>
<proteinExistence type="predicted"/>
<dbReference type="Gene3D" id="3.20.20.450">
    <property type="entry name" value="EAL domain"/>
    <property type="match status" value="1"/>
</dbReference>
<feature type="domain" description="PAS" evidence="2">
    <location>
        <begin position="936"/>
        <end position="1001"/>
    </location>
</feature>
<gene>
    <name evidence="6" type="ORF">HHX48_05400</name>
</gene>
<dbReference type="InterPro" id="IPR011047">
    <property type="entry name" value="Quinoprotein_ADH-like_sf"/>
</dbReference>
<dbReference type="PANTHER" id="PTHR44757:SF2">
    <property type="entry name" value="BIOFILM ARCHITECTURE MAINTENANCE PROTEIN MBAA"/>
    <property type="match status" value="1"/>
</dbReference>
<dbReference type="InterPro" id="IPR013655">
    <property type="entry name" value="PAS_fold_3"/>
</dbReference>
<evidence type="ECO:0000313" key="7">
    <source>
        <dbReference type="Proteomes" id="UP000624419"/>
    </source>
</evidence>
<dbReference type="InterPro" id="IPR013783">
    <property type="entry name" value="Ig-like_fold"/>
</dbReference>
<dbReference type="Pfam" id="PF00989">
    <property type="entry name" value="PAS"/>
    <property type="match status" value="1"/>
</dbReference>
<keyword evidence="1" id="KW-0732">Signal</keyword>
<reference evidence="6 7" key="1">
    <citation type="submission" date="2020-04" db="EMBL/GenBank/DDBJ databases">
        <title>Salinimonas sp. HHU 13199.</title>
        <authorList>
            <person name="Cui X."/>
            <person name="Zhang D."/>
        </authorList>
    </citation>
    <scope>NUCLEOTIDE SEQUENCE [LARGE SCALE GENOMIC DNA]</scope>
    <source>
        <strain evidence="6 7">HHU 13199</strain>
    </source>
</reference>
<dbReference type="EMBL" id="JABBXD010000002">
    <property type="protein sequence ID" value="MBD3585165.1"/>
    <property type="molecule type" value="Genomic_DNA"/>
</dbReference>
<organism evidence="6 7">
    <name type="scientific">Salinimonas profundi</name>
    <dbReference type="NCBI Taxonomy" id="2729140"/>
    <lineage>
        <taxon>Bacteria</taxon>
        <taxon>Pseudomonadati</taxon>
        <taxon>Pseudomonadota</taxon>
        <taxon>Gammaproteobacteria</taxon>
        <taxon>Alteromonadales</taxon>
        <taxon>Alteromonadaceae</taxon>
        <taxon>Alteromonas/Salinimonas group</taxon>
        <taxon>Salinimonas</taxon>
    </lineage>
</organism>
<dbReference type="InterPro" id="IPR000700">
    <property type="entry name" value="PAS-assoc_C"/>
</dbReference>
<evidence type="ECO:0000259" key="5">
    <source>
        <dbReference type="PROSITE" id="PS50887"/>
    </source>
</evidence>
<evidence type="ECO:0000259" key="2">
    <source>
        <dbReference type="PROSITE" id="PS50112"/>
    </source>
</evidence>
<feature type="signal peptide" evidence="1">
    <location>
        <begin position="1"/>
        <end position="27"/>
    </location>
</feature>
<evidence type="ECO:0000259" key="3">
    <source>
        <dbReference type="PROSITE" id="PS50113"/>
    </source>
</evidence>
<dbReference type="InterPro" id="IPR000160">
    <property type="entry name" value="GGDEF_dom"/>
</dbReference>
<dbReference type="Gene3D" id="3.30.70.270">
    <property type="match status" value="1"/>
</dbReference>
<keyword evidence="7" id="KW-1185">Reference proteome</keyword>
<dbReference type="PANTHER" id="PTHR44757">
    <property type="entry name" value="DIGUANYLATE CYCLASE DGCP"/>
    <property type="match status" value="1"/>
</dbReference>
<dbReference type="Pfam" id="PF08447">
    <property type="entry name" value="PAS_3"/>
    <property type="match status" value="1"/>
</dbReference>
<dbReference type="NCBIfam" id="TIGR00229">
    <property type="entry name" value="sensory_box"/>
    <property type="match status" value="1"/>
</dbReference>
<dbReference type="InterPro" id="IPR013767">
    <property type="entry name" value="PAS_fold"/>
</dbReference>
<dbReference type="CDD" id="cd01949">
    <property type="entry name" value="GGDEF"/>
    <property type="match status" value="1"/>
</dbReference>
<accession>A0ABR8LIM1</accession>
<evidence type="ECO:0000259" key="4">
    <source>
        <dbReference type="PROSITE" id="PS50883"/>
    </source>
</evidence>
<dbReference type="Gene3D" id="2.130.10.10">
    <property type="entry name" value="YVTN repeat-like/Quinoprotein amine dehydrogenase"/>
    <property type="match status" value="3"/>
</dbReference>
<dbReference type="PROSITE" id="PS50883">
    <property type="entry name" value="EAL"/>
    <property type="match status" value="1"/>
</dbReference>
<dbReference type="InterPro" id="IPR001610">
    <property type="entry name" value="PAC"/>
</dbReference>
<dbReference type="InterPro" id="IPR052155">
    <property type="entry name" value="Biofilm_reg_signaling"/>
</dbReference>
<dbReference type="Pfam" id="PF00990">
    <property type="entry name" value="GGDEF"/>
    <property type="match status" value="1"/>
</dbReference>
<feature type="domain" description="PAC" evidence="3">
    <location>
        <begin position="1006"/>
        <end position="1058"/>
    </location>
</feature>
<evidence type="ECO:0000313" key="6">
    <source>
        <dbReference type="EMBL" id="MBD3585165.1"/>
    </source>
</evidence>
<dbReference type="Gene3D" id="3.30.450.20">
    <property type="entry name" value="PAS domain"/>
    <property type="match status" value="2"/>
</dbReference>
<dbReference type="SUPFAM" id="SSF141868">
    <property type="entry name" value="EAL domain-like"/>
    <property type="match status" value="1"/>
</dbReference>
<dbReference type="SMART" id="SM00052">
    <property type="entry name" value="EAL"/>
    <property type="match status" value="1"/>
</dbReference>
<name>A0ABR8LIM1_9ALTE</name>
<comment type="caution">
    <text evidence="6">The sequence shown here is derived from an EMBL/GenBank/DDBJ whole genome shotgun (WGS) entry which is preliminary data.</text>
</comment>
<dbReference type="PROSITE" id="PS50113">
    <property type="entry name" value="PAC"/>
    <property type="match status" value="1"/>
</dbReference>
<dbReference type="RefSeq" id="WP_191022962.1">
    <property type="nucleotide sequence ID" value="NZ_JABBXD010000002.1"/>
</dbReference>
<evidence type="ECO:0000256" key="1">
    <source>
        <dbReference type="SAM" id="SignalP"/>
    </source>
</evidence>
<dbReference type="InterPro" id="IPR035965">
    <property type="entry name" value="PAS-like_dom_sf"/>
</dbReference>
<feature type="domain" description="GGDEF" evidence="5">
    <location>
        <begin position="1086"/>
        <end position="1219"/>
    </location>
</feature>
<feature type="chain" id="PRO_5045636254" evidence="1">
    <location>
        <begin position="28"/>
        <end position="1493"/>
    </location>
</feature>